<dbReference type="KEGG" id="oho:Oweho_2643"/>
<dbReference type="SUPFAM" id="SSF160574">
    <property type="entry name" value="BT0923-like"/>
    <property type="match status" value="1"/>
</dbReference>
<evidence type="ECO:0000313" key="3">
    <source>
        <dbReference type="Proteomes" id="UP000005631"/>
    </source>
</evidence>
<keyword evidence="3" id="KW-1185">Reference proteome</keyword>
<feature type="signal peptide" evidence="1">
    <location>
        <begin position="1"/>
        <end position="23"/>
    </location>
</feature>
<dbReference type="Proteomes" id="UP000005631">
    <property type="component" value="Chromosome"/>
</dbReference>
<name>G8R8Z9_OWEHD</name>
<keyword evidence="1" id="KW-0732">Signal</keyword>
<evidence type="ECO:0000256" key="1">
    <source>
        <dbReference type="SAM" id="SignalP"/>
    </source>
</evidence>
<sequence length="118" mass="12730">MKNLKSGILACALLFGASSSMYAQQAEAAQTQEIKTNEVKAESVKVMDQDAKKQEVSMKELPASVVENIKTNYAEAKFVSAVKHLGADGEAKAYEVVLNQGGKEMTLKYDAKGMPAKK</sequence>
<evidence type="ECO:0000313" key="2">
    <source>
        <dbReference type="EMBL" id="AEV33607.1"/>
    </source>
</evidence>
<gene>
    <name evidence="2" type="ordered locus">Oweho_2643</name>
</gene>
<accession>G8R8Z9</accession>
<dbReference type="HOGENOM" id="CLU_2070744_0_0_10"/>
<dbReference type="EMBL" id="CP003156">
    <property type="protein sequence ID" value="AEV33607.1"/>
    <property type="molecule type" value="Genomic_DNA"/>
</dbReference>
<organism evidence="2 3">
    <name type="scientific">Owenweeksia hongkongensis (strain DSM 17368 / CIP 108786 / JCM 12287 / NRRL B-23963 / UST20020801)</name>
    <dbReference type="NCBI Taxonomy" id="926562"/>
    <lineage>
        <taxon>Bacteria</taxon>
        <taxon>Pseudomonadati</taxon>
        <taxon>Bacteroidota</taxon>
        <taxon>Flavobacteriia</taxon>
        <taxon>Flavobacteriales</taxon>
        <taxon>Owenweeksiaceae</taxon>
        <taxon>Owenweeksia</taxon>
    </lineage>
</organism>
<dbReference type="RefSeq" id="WP_014202956.1">
    <property type="nucleotide sequence ID" value="NC_016599.1"/>
</dbReference>
<dbReference type="AlphaFoldDB" id="G8R8Z9"/>
<reference evidence="2 3" key="1">
    <citation type="journal article" date="2012" name="Stand. Genomic Sci.">
        <title>Genome sequence of the orange-pigmented seawater bacterium Owenweeksia hongkongensis type strain (UST20020801(T)).</title>
        <authorList>
            <person name="Riedel T."/>
            <person name="Held B."/>
            <person name="Nolan M."/>
            <person name="Lucas S."/>
            <person name="Lapidus A."/>
            <person name="Tice H."/>
            <person name="Del Rio T.G."/>
            <person name="Cheng J.F."/>
            <person name="Han C."/>
            <person name="Tapia R."/>
            <person name="Goodwin L.A."/>
            <person name="Pitluck S."/>
            <person name="Liolios K."/>
            <person name="Mavromatis K."/>
            <person name="Pagani I."/>
            <person name="Ivanova N."/>
            <person name="Mikhailova N."/>
            <person name="Pati A."/>
            <person name="Chen A."/>
            <person name="Palaniappan K."/>
            <person name="Rohde M."/>
            <person name="Tindall B.J."/>
            <person name="Detter J.C."/>
            <person name="Goker M."/>
            <person name="Woyke T."/>
            <person name="Bristow J."/>
            <person name="Eisen J.A."/>
            <person name="Markowitz V."/>
            <person name="Hugenholtz P."/>
            <person name="Klenk H.P."/>
            <person name="Kyrpides N.C."/>
        </authorList>
    </citation>
    <scope>NUCLEOTIDE SEQUENCE</scope>
    <source>
        <strain evidence="3">DSM 17368 / JCM 12287 / NRRL B-23963</strain>
    </source>
</reference>
<dbReference type="Gene3D" id="3.10.450.360">
    <property type="match status" value="1"/>
</dbReference>
<proteinExistence type="predicted"/>
<feature type="chain" id="PRO_5003514861" evidence="1">
    <location>
        <begin position="24"/>
        <end position="118"/>
    </location>
</feature>
<protein>
    <submittedName>
        <fullName evidence="2">Uncharacterized protein</fullName>
    </submittedName>
</protein>